<evidence type="ECO:0000256" key="2">
    <source>
        <dbReference type="ARBA" id="ARBA00023157"/>
    </source>
</evidence>
<dbReference type="InterPro" id="IPR052025">
    <property type="entry name" value="Xyloglucanase_GH74"/>
</dbReference>
<dbReference type="InterPro" id="IPR000601">
    <property type="entry name" value="PKD_dom"/>
</dbReference>
<proteinExistence type="predicted"/>
<keyword evidence="2" id="KW-1015">Disulfide bond</keyword>
<dbReference type="GO" id="GO:0010411">
    <property type="term" value="P:xyloglucan metabolic process"/>
    <property type="evidence" value="ECO:0007669"/>
    <property type="project" value="TreeGrafter"/>
</dbReference>
<dbReference type="PANTHER" id="PTHR43739:SF5">
    <property type="entry name" value="EXO-ALPHA-SIALIDASE"/>
    <property type="match status" value="1"/>
</dbReference>
<dbReference type="GO" id="GO:0004553">
    <property type="term" value="F:hydrolase activity, hydrolyzing O-glycosyl compounds"/>
    <property type="evidence" value="ECO:0007669"/>
    <property type="project" value="UniProtKB-ARBA"/>
</dbReference>
<dbReference type="InterPro" id="IPR013783">
    <property type="entry name" value="Ig-like_fold"/>
</dbReference>
<dbReference type="SMART" id="SM00089">
    <property type="entry name" value="PKD"/>
    <property type="match status" value="1"/>
</dbReference>
<dbReference type="InterPro" id="IPR015943">
    <property type="entry name" value="WD40/YVTN_repeat-like_dom_sf"/>
</dbReference>
<sequence>MKNKLFLLILLISTICNGQDFSSNKTLRTEEDDEDIEYEIKHKSMSWFSDMKDYADYFKIKSNFDKYFGNHRWEKSKPRSLGEDWLRTKLFYLDENGKVVPEPLLISHSKASNSPLITTQTQVGSWSMIGPLNSASTFYSGKGNHGGYVYLNKIDPTDPQKIFVSFVTGGLWRTTDGGSVWNLVDNGFPDSKYNDVDVCIANPQIVYALSDSQLIKSTDGGLNWLSTGMTAANYPGKAYDIAVSPVNPDIVVVRWGTSLYRTTDGGNSWNEVYTGLPNYSIWDSSIHSECLEWDPNDSNSVYFASTSNTNVFKVYKSVDQGSSFSQLNSTTLDTSANGQIIGWTKVFLPVNNTASFYVAAGTGSSAYGHNAVQLYKFNKLTGNVELTRINMVSGIGDVYNHDPLLHHGDIQMDRKDENKIAYGGYGNEKIHISTNNGASFSLASGTTHSDIRAIDFVNGKLIVGSDGEMTDSNDLGNTLTTKTNSISNHELWGFGSAFKSNLVASGNNHGPAMIKESANGFTWYNGPGADQGNTDVNPLDDRYIYSQGYSNYRYFRTGVHTLVNEPNFLDLGGIYDYFNSIEFHPNKYYSIITHHAGQYPDGNPNLATWKNSLIKTEDNGNSISIIKTFTKQVFREKISAKNPNVMCVVEGITSNKLWKTTDQGATWTDITPDTTVTLGPKNISDIAIGDNNPNEIWVTYSGVQSDCKVLKSNDGGVTWTNLSSPVLTTSPVTKIIFQRGSNGGVYVGNKAGVFYRNNNMNNWAMLGNGLPMCDVRFMFINYNENKLKIGTSRGAFEHTLYEISAPSALISADKNKIYCPVTENVQFKDYSVVRNASATWQWSFPGGTPSTSSLENPVVSYKNAPNGLYSATLTVTDQYGTSTQTLNNFIEVNNQCGSSQPDGVPGNSIKLTGDSNKDYVEINDLNINKNSFTFSCWIKPDGVQTDYSGIFMSQGDTSAFGMNFNGGNNTIGFHPGWSWSSGLQAPPNQWTHVALVSNGINVKIYVNGKESVNSTALPSEIVNTLFLGSYGRGFSNRFTKLEMDEVAIWNRALSIDEVRQWRHLTKSTAGSPILNGLVYYLQFNESVGNITINKNNSNTAASYKGSGYTRLLSNVPVFHGVSEKININSSGLKDFTNAGISMEFAPGTYPNGDVWVSRGSINPDQLPDSNTNFGFYSIVNNYGANQTFAPLSSLSFYKNADFANYPSASSYHLFKRGSNDFGNSWGSSIDNADTVSGSGLNTKVTFNNGLNVSSFSQFILTVNSSVLSALNPVKSKASHPQIVSNPILHGTPISIRLPEKWISSHLIIYDTSGRKIAEKFNLKADENILLNLPQGTYTALFIKQSDKYIEKFIIK</sequence>
<dbReference type="SUPFAM" id="SSF49299">
    <property type="entry name" value="PKD domain"/>
    <property type="match status" value="1"/>
</dbReference>
<dbReference type="InterPro" id="IPR022409">
    <property type="entry name" value="PKD/Chitinase_dom"/>
</dbReference>
<reference evidence="5" key="1">
    <citation type="submission" date="2019-01" db="EMBL/GenBank/DDBJ databases">
        <title>Whole Genome Sequencing for Putative Detection of Antimicrobial Resistance and Potential Virulence Factors in Chryseobacterium indologenes isolated from Nile Tilapia in Tanzania.</title>
        <authorList>
            <person name="Mwega E."/>
            <person name="Mutoloki S."/>
            <person name="Mugimba K."/>
            <person name="Colquhoun D."/>
            <person name="Mdegela R."/>
            <person name="Evensen O."/>
            <person name="Wasteson Y."/>
        </authorList>
    </citation>
    <scope>NUCLEOTIDE SEQUENCE [LARGE SCALE GENOMIC DNA]</scope>
    <source>
        <strain evidence="5">StR 01</strain>
    </source>
</reference>
<dbReference type="InterPro" id="IPR035986">
    <property type="entry name" value="PKD_dom_sf"/>
</dbReference>
<dbReference type="Pfam" id="PF00801">
    <property type="entry name" value="PKD"/>
    <property type="match status" value="1"/>
</dbReference>
<dbReference type="PROSITE" id="PS50093">
    <property type="entry name" value="PKD"/>
    <property type="match status" value="1"/>
</dbReference>
<accession>A0A411DJ23</accession>
<name>A0A411DJ23_CHRID</name>
<dbReference type="SMART" id="SM00560">
    <property type="entry name" value="LamGL"/>
    <property type="match status" value="1"/>
</dbReference>
<organism evidence="5">
    <name type="scientific">Chryseobacterium indologenes</name>
    <name type="common">Flavobacterium indologenes</name>
    <dbReference type="NCBI Taxonomy" id="253"/>
    <lineage>
        <taxon>Bacteria</taxon>
        <taxon>Pseudomonadati</taxon>
        <taxon>Bacteroidota</taxon>
        <taxon>Flavobacteriia</taxon>
        <taxon>Flavobacteriales</taxon>
        <taxon>Weeksellaceae</taxon>
        <taxon>Chryseobacterium group</taxon>
        <taxon>Chryseobacterium</taxon>
    </lineage>
</organism>
<dbReference type="CDD" id="cd00146">
    <property type="entry name" value="PKD"/>
    <property type="match status" value="1"/>
</dbReference>
<dbReference type="Gene3D" id="2.60.120.200">
    <property type="match status" value="1"/>
</dbReference>
<dbReference type="InterPro" id="IPR006558">
    <property type="entry name" value="LamG-like"/>
</dbReference>
<dbReference type="PANTHER" id="PTHR43739">
    <property type="entry name" value="XYLOGLUCANASE (EUROFUNG)"/>
    <property type="match status" value="1"/>
</dbReference>
<dbReference type="InterPro" id="IPR013320">
    <property type="entry name" value="ConA-like_dom_sf"/>
</dbReference>
<feature type="chain" id="PRO_5019239083" evidence="3">
    <location>
        <begin position="19"/>
        <end position="1355"/>
    </location>
</feature>
<protein>
    <submittedName>
        <fullName evidence="5">PKD domain-containing protein</fullName>
    </submittedName>
</protein>
<evidence type="ECO:0000313" key="5">
    <source>
        <dbReference type="EMBL" id="QBA20385.1"/>
    </source>
</evidence>
<dbReference type="SUPFAM" id="SSF110296">
    <property type="entry name" value="Oligoxyloglucan reducing end-specific cellobiohydrolase"/>
    <property type="match status" value="2"/>
</dbReference>
<dbReference type="EMBL" id="CP035532">
    <property type="protein sequence ID" value="QBA20385.1"/>
    <property type="molecule type" value="Genomic_DNA"/>
</dbReference>
<feature type="signal peptide" evidence="3">
    <location>
        <begin position="1"/>
        <end position="18"/>
    </location>
</feature>
<evidence type="ECO:0000256" key="1">
    <source>
        <dbReference type="ARBA" id="ARBA00022729"/>
    </source>
</evidence>
<dbReference type="Pfam" id="PF13385">
    <property type="entry name" value="Laminin_G_3"/>
    <property type="match status" value="1"/>
</dbReference>
<dbReference type="Gene3D" id="2.60.40.10">
    <property type="entry name" value="Immunoglobulins"/>
    <property type="match status" value="1"/>
</dbReference>
<keyword evidence="1 3" id="KW-0732">Signal</keyword>
<feature type="domain" description="PKD" evidence="4">
    <location>
        <begin position="821"/>
        <end position="892"/>
    </location>
</feature>
<gene>
    <name evidence="5" type="ORF">EU348_04015</name>
</gene>
<evidence type="ECO:0000256" key="3">
    <source>
        <dbReference type="SAM" id="SignalP"/>
    </source>
</evidence>
<dbReference type="Gene3D" id="2.130.10.10">
    <property type="entry name" value="YVTN repeat-like/Quinoprotein amine dehydrogenase"/>
    <property type="match status" value="3"/>
</dbReference>
<evidence type="ECO:0000259" key="4">
    <source>
        <dbReference type="PROSITE" id="PS50093"/>
    </source>
</evidence>
<dbReference type="SUPFAM" id="SSF49899">
    <property type="entry name" value="Concanavalin A-like lectins/glucanases"/>
    <property type="match status" value="1"/>
</dbReference>